<evidence type="ECO:0000256" key="1">
    <source>
        <dbReference type="SAM" id="MobiDB-lite"/>
    </source>
</evidence>
<feature type="compositionally biased region" description="Polar residues" evidence="1">
    <location>
        <begin position="645"/>
        <end position="660"/>
    </location>
</feature>
<evidence type="ECO:0000313" key="3">
    <source>
        <dbReference type="Proteomes" id="UP001054837"/>
    </source>
</evidence>
<dbReference type="AlphaFoldDB" id="A0AAV4MI99"/>
<gene>
    <name evidence="2" type="primary">AVEN_48500_1</name>
    <name evidence="2" type="ORF">CDAR_596911</name>
</gene>
<name>A0AAV4MI99_9ARAC</name>
<evidence type="ECO:0000313" key="2">
    <source>
        <dbReference type="EMBL" id="GIX71719.1"/>
    </source>
</evidence>
<keyword evidence="3" id="KW-1185">Reference proteome</keyword>
<feature type="compositionally biased region" description="Basic and acidic residues" evidence="1">
    <location>
        <begin position="374"/>
        <end position="385"/>
    </location>
</feature>
<comment type="caution">
    <text evidence="2">The sequence shown here is derived from an EMBL/GenBank/DDBJ whole genome shotgun (WGS) entry which is preliminary data.</text>
</comment>
<feature type="region of interest" description="Disordered" evidence="1">
    <location>
        <begin position="242"/>
        <end position="272"/>
    </location>
</feature>
<feature type="compositionally biased region" description="Polar residues" evidence="1">
    <location>
        <begin position="327"/>
        <end position="342"/>
    </location>
</feature>
<organism evidence="2 3">
    <name type="scientific">Caerostris darwini</name>
    <dbReference type="NCBI Taxonomy" id="1538125"/>
    <lineage>
        <taxon>Eukaryota</taxon>
        <taxon>Metazoa</taxon>
        <taxon>Ecdysozoa</taxon>
        <taxon>Arthropoda</taxon>
        <taxon>Chelicerata</taxon>
        <taxon>Arachnida</taxon>
        <taxon>Araneae</taxon>
        <taxon>Araneomorphae</taxon>
        <taxon>Entelegynae</taxon>
        <taxon>Araneoidea</taxon>
        <taxon>Araneidae</taxon>
        <taxon>Caerostris</taxon>
    </lineage>
</organism>
<feature type="compositionally biased region" description="Basic and acidic residues" evidence="1">
    <location>
        <begin position="461"/>
        <end position="472"/>
    </location>
</feature>
<sequence>MPGSLLLSNDAYSDVSEASGRSLDAKTGTKKVSFNNAVRVKQYPWKPDLELNKPEHLTLPSNRFWFKVYKSKQDSPALYNSVEDSFKPNSWAEENMECIHDSLAPIAEVEDQDLDSYHNQHGLRTPLNKQRNYDNESSDYFLTNNCNDSSYYHPVEPPVDYFNEMNLGSNHRFGNPKTVWRSDAMNEDRYNYNSHIMNSNSRNRNAYGTHGIVEESEENSLLDETDSSQRVLRLPRMTIQNGSPFRRSVRKFEDSDTLKKRERRSRSHDDYLDNDNRFKLLRKADKSVSTEDLNSTPNNGIISNRFLKGSRDMATQCYGTLNREKNVQSPGKASSLFNSQQNESERLNNFKPLSSSRINYNEGKFKGYNKTGQAKKETLEDDFSKRIRPYQDYQTRNNLLSSESNKRNDLPPNGKLNNGINRNLTRGENITSGPIQRQNGKTYKAQLPRPDIPTSTLSNGETRKSRENSQIKFSRDSATVGYLRGRQIPLSEVNTNTNRKFVSKNENGNTNRNRVFHKTNEKVNISTSPIRSVKSDSPTTNGIYSQKYSNLENRNGKNFKNGSHKVHNPVSSDGDNSMIDWGLSGFQLASKPDNGISVSDSEYTVHRRPPLLMYIPGVSHHDRPAVEDDRLSALSDASRSEINDGLSSLASSTKGKNLSSDIRRRHSMPRDGKLKWMKWKNKG</sequence>
<protein>
    <submittedName>
        <fullName evidence="2">Uncharacterized protein</fullName>
    </submittedName>
</protein>
<accession>A0AAV4MI99</accession>
<feature type="region of interest" description="Disordered" evidence="1">
    <location>
        <begin position="323"/>
        <end position="472"/>
    </location>
</feature>
<feature type="compositionally biased region" description="Polar residues" evidence="1">
    <location>
        <begin position="415"/>
        <end position="441"/>
    </location>
</feature>
<dbReference type="EMBL" id="BPLQ01000478">
    <property type="protein sequence ID" value="GIX71719.1"/>
    <property type="molecule type" value="Genomic_DNA"/>
</dbReference>
<feature type="region of interest" description="Disordered" evidence="1">
    <location>
        <begin position="643"/>
        <end position="667"/>
    </location>
</feature>
<reference evidence="2 3" key="1">
    <citation type="submission" date="2021-06" db="EMBL/GenBank/DDBJ databases">
        <title>Caerostris darwini draft genome.</title>
        <authorList>
            <person name="Kono N."/>
            <person name="Arakawa K."/>
        </authorList>
    </citation>
    <scope>NUCLEOTIDE SEQUENCE [LARGE SCALE GENOMIC DNA]</scope>
</reference>
<proteinExistence type="predicted"/>
<dbReference type="Proteomes" id="UP001054837">
    <property type="component" value="Unassembled WGS sequence"/>
</dbReference>
<feature type="compositionally biased region" description="Basic and acidic residues" evidence="1">
    <location>
        <begin position="250"/>
        <end position="259"/>
    </location>
</feature>
<feature type="compositionally biased region" description="Polar residues" evidence="1">
    <location>
        <begin position="392"/>
        <end position="403"/>
    </location>
</feature>